<sequence>MWVPTEQDANDIRNLAADRRAKAKALAGLDEGIKSMPPETLHRIAEAIASQGSAAYTTPSGPVLDLLTKLAEEDDLASFSRAFILLARAAPANAAFVAGAVPAKISNFLIKHRNVKATALIKWTESNPDWTEELKNALRDPDLFVRVVEDFASAIKQGAAAH</sequence>
<gene>
    <name evidence="1" type="ORF">H1B27_01540</name>
</gene>
<evidence type="ECO:0000313" key="2">
    <source>
        <dbReference type="Proteomes" id="UP001194539"/>
    </source>
</evidence>
<accession>A0ABS0NVC6</accession>
<dbReference type="Proteomes" id="UP001194539">
    <property type="component" value="Unassembled WGS sequence"/>
</dbReference>
<name>A0ABS0NVC6_9BRAD</name>
<protein>
    <recommendedName>
        <fullName evidence="3">DUF2336 domain-containing protein</fullName>
    </recommendedName>
</protein>
<evidence type="ECO:0000313" key="1">
    <source>
        <dbReference type="EMBL" id="MBH5384964.1"/>
    </source>
</evidence>
<reference evidence="1 2" key="1">
    <citation type="submission" date="2020-07" db="EMBL/GenBank/DDBJ databases">
        <title>Bradyrhizobium diversity isolated from nodules of indigenous legumes of Western Australia.</title>
        <authorList>
            <person name="Klepa M.S."/>
        </authorList>
    </citation>
    <scope>NUCLEOTIDE SEQUENCE [LARGE SCALE GENOMIC DNA]</scope>
    <source>
        <strain evidence="1 2">CNPSo 4019</strain>
    </source>
</reference>
<comment type="caution">
    <text evidence="1">The sequence shown here is derived from an EMBL/GenBank/DDBJ whole genome shotgun (WGS) entry which is preliminary data.</text>
</comment>
<proteinExistence type="predicted"/>
<evidence type="ECO:0008006" key="3">
    <source>
        <dbReference type="Google" id="ProtNLM"/>
    </source>
</evidence>
<dbReference type="RefSeq" id="WP_197964734.1">
    <property type="nucleotide sequence ID" value="NZ_JACEGD010000002.1"/>
</dbReference>
<dbReference type="EMBL" id="JACEGD010000002">
    <property type="protein sequence ID" value="MBH5384964.1"/>
    <property type="molecule type" value="Genomic_DNA"/>
</dbReference>
<organism evidence="1 2">
    <name type="scientific">Bradyrhizobium diversitatis</name>
    <dbReference type="NCBI Taxonomy" id="2755406"/>
    <lineage>
        <taxon>Bacteria</taxon>
        <taxon>Pseudomonadati</taxon>
        <taxon>Pseudomonadota</taxon>
        <taxon>Alphaproteobacteria</taxon>
        <taxon>Hyphomicrobiales</taxon>
        <taxon>Nitrobacteraceae</taxon>
        <taxon>Bradyrhizobium</taxon>
    </lineage>
</organism>
<keyword evidence="2" id="KW-1185">Reference proteome</keyword>